<dbReference type="InterPro" id="IPR036052">
    <property type="entry name" value="TrpB-like_PALP_sf"/>
</dbReference>
<dbReference type="EMBL" id="KN832008">
    <property type="protein sequence ID" value="KIN99107.1"/>
    <property type="molecule type" value="Genomic_DNA"/>
</dbReference>
<keyword evidence="12" id="KW-1185">Reference proteome</keyword>
<evidence type="ECO:0000256" key="7">
    <source>
        <dbReference type="ARBA" id="ARBA00023141"/>
    </source>
</evidence>
<dbReference type="AlphaFoldDB" id="A0A0C3IQ76"/>
<dbReference type="OrthoDB" id="2650258at2759"/>
<protein>
    <recommendedName>
        <fullName evidence="3">tryptophan synthase</fullName>
        <ecNumber evidence="3">4.2.1.20</ecNumber>
    </recommendedName>
</protein>
<evidence type="ECO:0000256" key="3">
    <source>
        <dbReference type="ARBA" id="ARBA00012043"/>
    </source>
</evidence>
<comment type="cofactor">
    <cofactor evidence="1">
        <name>pyridoxal 5'-phosphate</name>
        <dbReference type="ChEBI" id="CHEBI:597326"/>
    </cofactor>
</comment>
<dbReference type="GO" id="GO:0005737">
    <property type="term" value="C:cytoplasm"/>
    <property type="evidence" value="ECO:0007669"/>
    <property type="project" value="TreeGrafter"/>
</dbReference>
<dbReference type="InterPro" id="IPR023026">
    <property type="entry name" value="Trp_synth_beta/beta-like"/>
</dbReference>
<dbReference type="PROSITE" id="PS00168">
    <property type="entry name" value="TRP_SYNTHASE_BETA"/>
    <property type="match status" value="1"/>
</dbReference>
<keyword evidence="5" id="KW-0822">Tryptophan biosynthesis</keyword>
<dbReference type="HOGENOM" id="CLU_125257_0_0_1"/>
<dbReference type="InterPro" id="IPR001926">
    <property type="entry name" value="TrpB-like_PALP"/>
</dbReference>
<feature type="domain" description="Tryptophan synthase beta chain-like PALP" evidence="10">
    <location>
        <begin position="63"/>
        <end position="135"/>
    </location>
</feature>
<keyword evidence="6" id="KW-0663">Pyridoxal phosphate</keyword>
<name>A0A0C3IQ76_PISTI</name>
<evidence type="ECO:0000256" key="6">
    <source>
        <dbReference type="ARBA" id="ARBA00022898"/>
    </source>
</evidence>
<keyword evidence="7" id="KW-0057">Aromatic amino acid biosynthesis</keyword>
<evidence type="ECO:0000313" key="11">
    <source>
        <dbReference type="EMBL" id="KIN99107.1"/>
    </source>
</evidence>
<evidence type="ECO:0000256" key="9">
    <source>
        <dbReference type="ARBA" id="ARBA00049047"/>
    </source>
</evidence>
<dbReference type="PANTHER" id="PTHR48077:SF3">
    <property type="entry name" value="TRYPTOPHAN SYNTHASE"/>
    <property type="match status" value="1"/>
</dbReference>
<dbReference type="EC" id="4.2.1.20" evidence="3"/>
<sequence length="138" mass="15665">MSLLPPRFGWYVLEARYDCLLELEEASNATQNDPMFWDEFESHYGYMNRPSKPYFAESLTKYANGAQIWLKREDLNHTGSHKINNAVRQVQDPLAIRLGKTRVIAETGARQHGVATATVCACVGMECVIYMSADDVRC</sequence>
<comment type="catalytic activity">
    <reaction evidence="9">
        <text>(1S,2R)-1-C-(indol-3-yl)glycerol 3-phosphate + L-serine = D-glyceraldehyde 3-phosphate + L-tryptophan + H2O</text>
        <dbReference type="Rhea" id="RHEA:10532"/>
        <dbReference type="ChEBI" id="CHEBI:15377"/>
        <dbReference type="ChEBI" id="CHEBI:33384"/>
        <dbReference type="ChEBI" id="CHEBI:57912"/>
        <dbReference type="ChEBI" id="CHEBI:58866"/>
        <dbReference type="ChEBI" id="CHEBI:59776"/>
        <dbReference type="EC" id="4.2.1.20"/>
    </reaction>
</comment>
<keyword evidence="4" id="KW-0028">Amino-acid biosynthesis</keyword>
<evidence type="ECO:0000259" key="10">
    <source>
        <dbReference type="Pfam" id="PF00291"/>
    </source>
</evidence>
<evidence type="ECO:0000256" key="4">
    <source>
        <dbReference type="ARBA" id="ARBA00022605"/>
    </source>
</evidence>
<evidence type="ECO:0000313" key="12">
    <source>
        <dbReference type="Proteomes" id="UP000054217"/>
    </source>
</evidence>
<keyword evidence="8" id="KW-0456">Lyase</keyword>
<dbReference type="InParanoid" id="A0A0C3IQ76"/>
<comment type="pathway">
    <text evidence="2">Amino-acid biosynthesis; L-tryptophan biosynthesis; L-tryptophan from chorismate: step 5/5.</text>
</comment>
<dbReference type="Pfam" id="PF00291">
    <property type="entry name" value="PALP"/>
    <property type="match status" value="1"/>
</dbReference>
<dbReference type="Proteomes" id="UP000054217">
    <property type="component" value="Unassembled WGS sequence"/>
</dbReference>
<dbReference type="InterPro" id="IPR006653">
    <property type="entry name" value="Trp_synth_b_CS"/>
</dbReference>
<organism evidence="11 12">
    <name type="scientific">Pisolithus tinctorius Marx 270</name>
    <dbReference type="NCBI Taxonomy" id="870435"/>
    <lineage>
        <taxon>Eukaryota</taxon>
        <taxon>Fungi</taxon>
        <taxon>Dikarya</taxon>
        <taxon>Basidiomycota</taxon>
        <taxon>Agaricomycotina</taxon>
        <taxon>Agaricomycetes</taxon>
        <taxon>Agaricomycetidae</taxon>
        <taxon>Boletales</taxon>
        <taxon>Sclerodermatineae</taxon>
        <taxon>Pisolithaceae</taxon>
        <taxon>Pisolithus</taxon>
    </lineage>
</organism>
<dbReference type="PANTHER" id="PTHR48077">
    <property type="entry name" value="TRYPTOPHAN SYNTHASE-RELATED"/>
    <property type="match status" value="1"/>
</dbReference>
<evidence type="ECO:0000256" key="5">
    <source>
        <dbReference type="ARBA" id="ARBA00022822"/>
    </source>
</evidence>
<evidence type="ECO:0000256" key="2">
    <source>
        <dbReference type="ARBA" id="ARBA00004733"/>
    </source>
</evidence>
<dbReference type="STRING" id="870435.A0A0C3IQ76"/>
<reference evidence="12" key="2">
    <citation type="submission" date="2015-01" db="EMBL/GenBank/DDBJ databases">
        <title>Evolutionary Origins and Diversification of the Mycorrhizal Mutualists.</title>
        <authorList>
            <consortium name="DOE Joint Genome Institute"/>
            <consortium name="Mycorrhizal Genomics Consortium"/>
            <person name="Kohler A."/>
            <person name="Kuo A."/>
            <person name="Nagy L.G."/>
            <person name="Floudas D."/>
            <person name="Copeland A."/>
            <person name="Barry K.W."/>
            <person name="Cichocki N."/>
            <person name="Veneault-Fourrey C."/>
            <person name="LaButti K."/>
            <person name="Lindquist E.A."/>
            <person name="Lipzen A."/>
            <person name="Lundell T."/>
            <person name="Morin E."/>
            <person name="Murat C."/>
            <person name="Riley R."/>
            <person name="Ohm R."/>
            <person name="Sun H."/>
            <person name="Tunlid A."/>
            <person name="Henrissat B."/>
            <person name="Grigoriev I.V."/>
            <person name="Hibbett D.S."/>
            <person name="Martin F."/>
        </authorList>
    </citation>
    <scope>NUCLEOTIDE SEQUENCE [LARGE SCALE GENOMIC DNA]</scope>
    <source>
        <strain evidence="12">Marx 270</strain>
    </source>
</reference>
<evidence type="ECO:0000256" key="8">
    <source>
        <dbReference type="ARBA" id="ARBA00023239"/>
    </source>
</evidence>
<gene>
    <name evidence="11" type="ORF">M404DRAFT_155928</name>
</gene>
<dbReference type="SUPFAM" id="SSF53686">
    <property type="entry name" value="Tryptophan synthase beta subunit-like PLP-dependent enzymes"/>
    <property type="match status" value="1"/>
</dbReference>
<dbReference type="Gene3D" id="3.40.50.1100">
    <property type="match status" value="2"/>
</dbReference>
<accession>A0A0C3IQ76</accession>
<evidence type="ECO:0000256" key="1">
    <source>
        <dbReference type="ARBA" id="ARBA00001933"/>
    </source>
</evidence>
<reference evidence="11 12" key="1">
    <citation type="submission" date="2014-04" db="EMBL/GenBank/DDBJ databases">
        <authorList>
            <consortium name="DOE Joint Genome Institute"/>
            <person name="Kuo A."/>
            <person name="Kohler A."/>
            <person name="Costa M.D."/>
            <person name="Nagy L.G."/>
            <person name="Floudas D."/>
            <person name="Copeland A."/>
            <person name="Barry K.W."/>
            <person name="Cichocki N."/>
            <person name="Veneault-Fourrey C."/>
            <person name="LaButti K."/>
            <person name="Lindquist E.A."/>
            <person name="Lipzen A."/>
            <person name="Lundell T."/>
            <person name="Morin E."/>
            <person name="Murat C."/>
            <person name="Sun H."/>
            <person name="Tunlid A."/>
            <person name="Henrissat B."/>
            <person name="Grigoriev I.V."/>
            <person name="Hibbett D.S."/>
            <person name="Martin F."/>
            <person name="Nordberg H.P."/>
            <person name="Cantor M.N."/>
            <person name="Hua S.X."/>
        </authorList>
    </citation>
    <scope>NUCLEOTIDE SEQUENCE [LARGE SCALE GENOMIC DNA]</scope>
    <source>
        <strain evidence="11 12">Marx 270</strain>
    </source>
</reference>
<proteinExistence type="predicted"/>
<dbReference type="GO" id="GO:0004834">
    <property type="term" value="F:tryptophan synthase activity"/>
    <property type="evidence" value="ECO:0007669"/>
    <property type="project" value="UniProtKB-EC"/>
</dbReference>